<reference evidence="7" key="1">
    <citation type="submission" date="2021-01" db="EMBL/GenBank/DDBJ databases">
        <title>A chromosome-scale assembly of European eel, Anguilla anguilla.</title>
        <authorList>
            <person name="Henkel C."/>
            <person name="Jong-Raadsen S.A."/>
            <person name="Dufour S."/>
            <person name="Weltzien F.-A."/>
            <person name="Palstra A.P."/>
            <person name="Pelster B."/>
            <person name="Spaink H.P."/>
            <person name="Van Den Thillart G.E."/>
            <person name="Jansen H."/>
            <person name="Zahm M."/>
            <person name="Klopp C."/>
            <person name="Cedric C."/>
            <person name="Louis A."/>
            <person name="Berthelot C."/>
            <person name="Parey E."/>
            <person name="Roest Crollius H."/>
            <person name="Montfort J."/>
            <person name="Robinson-Rechavi M."/>
            <person name="Bucao C."/>
            <person name="Bouchez O."/>
            <person name="Gislard M."/>
            <person name="Lluch J."/>
            <person name="Milhes M."/>
            <person name="Lampietro C."/>
            <person name="Lopez Roques C."/>
            <person name="Donnadieu C."/>
            <person name="Braasch I."/>
            <person name="Desvignes T."/>
            <person name="Postlethwait J."/>
            <person name="Bobe J."/>
            <person name="Guiguen Y."/>
            <person name="Dirks R."/>
        </authorList>
    </citation>
    <scope>NUCLEOTIDE SEQUENCE</scope>
    <source>
        <strain evidence="7">Tag_6206</strain>
        <tissue evidence="7">Liver</tissue>
    </source>
</reference>
<evidence type="ECO:0000256" key="4">
    <source>
        <dbReference type="ARBA" id="ARBA00022843"/>
    </source>
</evidence>
<name>A0A9D3RXC4_ANGAN</name>
<evidence type="ECO:0000256" key="5">
    <source>
        <dbReference type="ARBA" id="ARBA00022859"/>
    </source>
</evidence>
<evidence type="ECO:0000313" key="7">
    <source>
        <dbReference type="EMBL" id="KAG5844946.1"/>
    </source>
</evidence>
<dbReference type="AlphaFoldDB" id="A0A9D3RXC4"/>
<keyword evidence="3" id="KW-0399">Innate immunity</keyword>
<evidence type="ECO:0000259" key="6">
    <source>
        <dbReference type="Pfam" id="PF16739"/>
    </source>
</evidence>
<comment type="caution">
    <text evidence="7">The sequence shown here is derived from an EMBL/GenBank/DDBJ whole genome shotgun (WGS) entry which is preliminary data.</text>
</comment>
<organism evidence="7 8">
    <name type="scientific">Anguilla anguilla</name>
    <name type="common">European freshwater eel</name>
    <name type="synonym">Muraena anguilla</name>
    <dbReference type="NCBI Taxonomy" id="7936"/>
    <lineage>
        <taxon>Eukaryota</taxon>
        <taxon>Metazoa</taxon>
        <taxon>Chordata</taxon>
        <taxon>Craniata</taxon>
        <taxon>Vertebrata</taxon>
        <taxon>Euteleostomi</taxon>
        <taxon>Actinopterygii</taxon>
        <taxon>Neopterygii</taxon>
        <taxon>Teleostei</taxon>
        <taxon>Anguilliformes</taxon>
        <taxon>Anguillidae</taxon>
        <taxon>Anguilla</taxon>
    </lineage>
</organism>
<keyword evidence="5" id="KW-0391">Immunity</keyword>
<evidence type="ECO:0000313" key="8">
    <source>
        <dbReference type="Proteomes" id="UP001044222"/>
    </source>
</evidence>
<keyword evidence="4" id="KW-0832">Ubl conjugation</keyword>
<dbReference type="InterPro" id="IPR031964">
    <property type="entry name" value="CARD_dom"/>
</dbReference>
<proteinExistence type="predicted"/>
<keyword evidence="8" id="KW-1185">Reference proteome</keyword>
<evidence type="ECO:0000256" key="1">
    <source>
        <dbReference type="ARBA" id="ARBA00022499"/>
    </source>
</evidence>
<dbReference type="Gene3D" id="1.10.533.10">
    <property type="entry name" value="Death Domain, Fas"/>
    <property type="match status" value="1"/>
</dbReference>
<evidence type="ECO:0000256" key="2">
    <source>
        <dbReference type="ARBA" id="ARBA00022553"/>
    </source>
</evidence>
<dbReference type="InterPro" id="IPR011029">
    <property type="entry name" value="DEATH-like_dom_sf"/>
</dbReference>
<protein>
    <recommendedName>
        <fullName evidence="6">Caspase recruitment domain-containing protein</fullName>
    </recommendedName>
</protein>
<dbReference type="EMBL" id="JAFIRN010000007">
    <property type="protein sequence ID" value="KAG5844946.1"/>
    <property type="molecule type" value="Genomic_DNA"/>
</dbReference>
<gene>
    <name evidence="7" type="ORF">ANANG_G00133550</name>
</gene>
<keyword evidence="1" id="KW-1017">Isopeptide bond</keyword>
<feature type="domain" description="Caspase recruitment" evidence="6">
    <location>
        <begin position="3"/>
        <end position="72"/>
    </location>
</feature>
<dbReference type="Proteomes" id="UP001044222">
    <property type="component" value="Chromosome 7"/>
</dbReference>
<dbReference type="GO" id="GO:0005737">
    <property type="term" value="C:cytoplasm"/>
    <property type="evidence" value="ECO:0007669"/>
    <property type="project" value="UniProtKB-ARBA"/>
</dbReference>
<evidence type="ECO:0000256" key="3">
    <source>
        <dbReference type="ARBA" id="ARBA00022588"/>
    </source>
</evidence>
<dbReference type="Pfam" id="PF16739">
    <property type="entry name" value="CARD_2"/>
    <property type="match status" value="1"/>
</dbReference>
<sequence>MYETEKENLKRFKDYIVEILRPSYIKTFLSTYLGTEIEERILAEENTSVTCAAEMLLQNILNLEAVGWFQAFWMNC</sequence>
<accession>A0A9D3RXC4</accession>
<keyword evidence="2" id="KW-0597">Phosphoprotein</keyword>
<dbReference type="GO" id="GO:0045087">
    <property type="term" value="P:innate immune response"/>
    <property type="evidence" value="ECO:0007669"/>
    <property type="project" value="UniProtKB-KW"/>
</dbReference>